<reference evidence="2" key="1">
    <citation type="journal article" date="2015" name="Nature">
        <title>Complex archaea that bridge the gap between prokaryotes and eukaryotes.</title>
        <authorList>
            <person name="Spang A."/>
            <person name="Saw J.H."/>
            <person name="Jorgensen S.L."/>
            <person name="Zaremba-Niedzwiedzka K."/>
            <person name="Martijn J."/>
            <person name="Lind A.E."/>
            <person name="van Eijk R."/>
            <person name="Schleper C."/>
            <person name="Guy L."/>
            <person name="Ettema T.J."/>
        </authorList>
    </citation>
    <scope>NUCLEOTIDE SEQUENCE</scope>
</reference>
<feature type="transmembrane region" description="Helical" evidence="1">
    <location>
        <begin position="100"/>
        <end position="119"/>
    </location>
</feature>
<organism evidence="2">
    <name type="scientific">marine sediment metagenome</name>
    <dbReference type="NCBI Taxonomy" id="412755"/>
    <lineage>
        <taxon>unclassified sequences</taxon>
        <taxon>metagenomes</taxon>
        <taxon>ecological metagenomes</taxon>
    </lineage>
</organism>
<dbReference type="EMBL" id="LAZR01006845">
    <property type="protein sequence ID" value="KKM89268.1"/>
    <property type="molecule type" value="Genomic_DNA"/>
</dbReference>
<protein>
    <submittedName>
        <fullName evidence="2">Uncharacterized protein</fullName>
    </submittedName>
</protein>
<proteinExistence type="predicted"/>
<keyword evidence="1" id="KW-1133">Transmembrane helix</keyword>
<feature type="transmembrane region" description="Helical" evidence="1">
    <location>
        <begin position="223"/>
        <end position="245"/>
    </location>
</feature>
<gene>
    <name evidence="2" type="ORF">LCGC14_1250410</name>
</gene>
<evidence type="ECO:0000313" key="2">
    <source>
        <dbReference type="EMBL" id="KKM89268.1"/>
    </source>
</evidence>
<sequence>MATIESMGKDLADRGSEWFVPKFGPQKFRFIVGLLFLPYTGMVLSFSVIGSMLADHIYWGRVLAIIAIYFLGLGVAAHALDALGSKGVKPWGSVFTKSQLWFMTIISLLVAYVIAIYYMVLYVPLLWIVAILEGFFVFAYNLEWFGGRFHTDNWFAFSWGFLPVSAGYIMQTNKISIVTLTLAVSMALFSCVEIKASRPYKELKRRFPSLGDEEKTLMERHEAILKSISLGVILLGLGLLIWRIIR</sequence>
<feature type="transmembrane region" description="Helical" evidence="1">
    <location>
        <begin position="58"/>
        <end position="80"/>
    </location>
</feature>
<dbReference type="AlphaFoldDB" id="A0A0F9L6Z7"/>
<feature type="transmembrane region" description="Helical" evidence="1">
    <location>
        <begin position="30"/>
        <end position="52"/>
    </location>
</feature>
<name>A0A0F9L6Z7_9ZZZZ</name>
<feature type="transmembrane region" description="Helical" evidence="1">
    <location>
        <begin position="177"/>
        <end position="196"/>
    </location>
</feature>
<comment type="caution">
    <text evidence="2">The sequence shown here is derived from an EMBL/GenBank/DDBJ whole genome shotgun (WGS) entry which is preliminary data.</text>
</comment>
<feature type="transmembrane region" description="Helical" evidence="1">
    <location>
        <begin position="125"/>
        <end position="142"/>
    </location>
</feature>
<keyword evidence="1" id="KW-0812">Transmembrane</keyword>
<accession>A0A0F9L6Z7</accession>
<evidence type="ECO:0000256" key="1">
    <source>
        <dbReference type="SAM" id="Phobius"/>
    </source>
</evidence>
<keyword evidence="1" id="KW-0472">Membrane</keyword>